<proteinExistence type="predicted"/>
<evidence type="ECO:0000259" key="1">
    <source>
        <dbReference type="Pfam" id="PF07411"/>
    </source>
</evidence>
<dbReference type="Proteomes" id="UP001273531">
    <property type="component" value="Unassembled WGS sequence"/>
</dbReference>
<gene>
    <name evidence="2" type="ORF">RZN05_07865</name>
</gene>
<dbReference type="EMBL" id="JAWJEJ010000001">
    <property type="protein sequence ID" value="MDV3456894.1"/>
    <property type="molecule type" value="Genomic_DNA"/>
</dbReference>
<protein>
    <submittedName>
        <fullName evidence="2">YegP family protein</fullName>
    </submittedName>
</protein>
<keyword evidence="3" id="KW-1185">Reference proteome</keyword>
<sequence length="98" mass="10694">MTLSADPHPFGQDGPADRIEQDLRPAGQAMFEIYRANRIKLTSILFSGEDWRWRFRSETGLVVASGDGFASERECRAAVDALRAGAGTAIVRELSVPG</sequence>
<evidence type="ECO:0000313" key="2">
    <source>
        <dbReference type="EMBL" id="MDV3456894.1"/>
    </source>
</evidence>
<name>A0ABU3Y697_9SPHN</name>
<accession>A0ABU3Y697</accession>
<feature type="domain" description="DUF1508" evidence="1">
    <location>
        <begin position="49"/>
        <end position="92"/>
    </location>
</feature>
<reference evidence="2 3" key="1">
    <citation type="submission" date="2023-10" db="EMBL/GenBank/DDBJ databases">
        <title>Sphingomonas sp. HF-S4 16S ribosomal RNA gene Genome sequencing and assembly.</title>
        <authorList>
            <person name="Lee H."/>
        </authorList>
    </citation>
    <scope>NUCLEOTIDE SEQUENCE [LARGE SCALE GENOMIC DNA]</scope>
    <source>
        <strain evidence="2 3">HF-S4</strain>
    </source>
</reference>
<organism evidence="2 3">
    <name type="scientific">Sphingomonas agrestis</name>
    <dbReference type="NCBI Taxonomy" id="3080540"/>
    <lineage>
        <taxon>Bacteria</taxon>
        <taxon>Pseudomonadati</taxon>
        <taxon>Pseudomonadota</taxon>
        <taxon>Alphaproteobacteria</taxon>
        <taxon>Sphingomonadales</taxon>
        <taxon>Sphingomonadaceae</taxon>
        <taxon>Sphingomonas</taxon>
    </lineage>
</organism>
<evidence type="ECO:0000313" key="3">
    <source>
        <dbReference type="Proteomes" id="UP001273531"/>
    </source>
</evidence>
<dbReference type="InterPro" id="IPR036913">
    <property type="entry name" value="YegP-like_sf"/>
</dbReference>
<dbReference type="InterPro" id="IPR010879">
    <property type="entry name" value="DUF1508"/>
</dbReference>
<dbReference type="Pfam" id="PF07411">
    <property type="entry name" value="DUF1508"/>
    <property type="match status" value="1"/>
</dbReference>
<dbReference type="RefSeq" id="WP_317226062.1">
    <property type="nucleotide sequence ID" value="NZ_JAWJEJ010000001.1"/>
</dbReference>
<dbReference type="SUPFAM" id="SSF160113">
    <property type="entry name" value="YegP-like"/>
    <property type="match status" value="1"/>
</dbReference>
<dbReference type="Gene3D" id="3.30.160.160">
    <property type="entry name" value="YegP-like"/>
    <property type="match status" value="1"/>
</dbReference>
<comment type="caution">
    <text evidence="2">The sequence shown here is derived from an EMBL/GenBank/DDBJ whole genome shotgun (WGS) entry which is preliminary data.</text>
</comment>